<dbReference type="GO" id="GO:0046872">
    <property type="term" value="F:metal ion binding"/>
    <property type="evidence" value="ECO:0007669"/>
    <property type="project" value="UniProtKB-KW"/>
</dbReference>
<keyword evidence="8 10" id="KW-0520">NAD</keyword>
<evidence type="ECO:0000256" key="8">
    <source>
        <dbReference type="ARBA" id="ARBA00023027"/>
    </source>
</evidence>
<keyword evidence="4 10" id="KW-0479">Metal-binding</keyword>
<dbReference type="GO" id="GO:0005739">
    <property type="term" value="C:mitochondrion"/>
    <property type="evidence" value="ECO:0007669"/>
    <property type="project" value="TreeGrafter"/>
</dbReference>
<keyword evidence="9 10" id="KW-0413">Isomerase</keyword>
<feature type="binding site" evidence="10">
    <location>
        <begin position="132"/>
        <end position="138"/>
    </location>
    <ligand>
        <name>(6S)-NADPHX</name>
        <dbReference type="ChEBI" id="CHEBI:64076"/>
    </ligand>
</feature>
<comment type="caution">
    <text evidence="12">The sequence shown here is derived from an EMBL/GenBank/DDBJ whole genome shotgun (WGS) entry which is preliminary data.</text>
</comment>
<comment type="similarity">
    <text evidence="10">Belongs to the NnrE/AIBP family.</text>
</comment>
<evidence type="ECO:0000256" key="5">
    <source>
        <dbReference type="ARBA" id="ARBA00022741"/>
    </source>
</evidence>
<dbReference type="SUPFAM" id="SSF64153">
    <property type="entry name" value="YjeF N-terminal domain-like"/>
    <property type="match status" value="1"/>
</dbReference>
<evidence type="ECO:0000256" key="10">
    <source>
        <dbReference type="HAMAP-Rule" id="MF_03159"/>
    </source>
</evidence>
<evidence type="ECO:0000256" key="2">
    <source>
        <dbReference type="ARBA" id="ARBA00000909"/>
    </source>
</evidence>
<feature type="binding site" evidence="10">
    <location>
        <position position="164"/>
    </location>
    <ligand>
        <name>K(+)</name>
        <dbReference type="ChEBI" id="CHEBI:29103"/>
    </ligand>
</feature>
<sequence>MPAVLKTLGAKAAADLDKDLMSDEGGYSIDQLMELAGLSVSQAIYKAHPPNSGKRILLACGPGNNGGDGLVAARHLYHLGYEPIVYYPRPVHKPIYDGLVKQLHGLHIKFDDRENFKAIAQDSDLIVDALFGFSFQPPVREPFDKAIEVMQSGVKPVLAVDTPSSWHVDDGPQDEGLGSKYQPDYLISLTAAKPNVKHYKGKRHFIGGRFLGKDVADKYGLSIPDYQGLDQIAEVPVDIKVEKL</sequence>
<organism evidence="12 13">
    <name type="scientific">Corymbia citriodora subsp. variegata</name>
    <dbReference type="NCBI Taxonomy" id="360336"/>
    <lineage>
        <taxon>Eukaryota</taxon>
        <taxon>Viridiplantae</taxon>
        <taxon>Streptophyta</taxon>
        <taxon>Embryophyta</taxon>
        <taxon>Tracheophyta</taxon>
        <taxon>Spermatophyta</taxon>
        <taxon>Magnoliopsida</taxon>
        <taxon>eudicotyledons</taxon>
        <taxon>Gunneridae</taxon>
        <taxon>Pentapetalae</taxon>
        <taxon>rosids</taxon>
        <taxon>malvids</taxon>
        <taxon>Myrtales</taxon>
        <taxon>Myrtaceae</taxon>
        <taxon>Myrtoideae</taxon>
        <taxon>Eucalypteae</taxon>
        <taxon>Corymbia</taxon>
    </lineage>
</organism>
<evidence type="ECO:0000256" key="7">
    <source>
        <dbReference type="ARBA" id="ARBA00022958"/>
    </source>
</evidence>
<proteinExistence type="inferred from homology"/>
<dbReference type="GO" id="GO:0000166">
    <property type="term" value="F:nucleotide binding"/>
    <property type="evidence" value="ECO:0007669"/>
    <property type="project" value="UniProtKB-KW"/>
</dbReference>
<dbReference type="Gene3D" id="3.40.50.10260">
    <property type="entry name" value="YjeF N-terminal domain"/>
    <property type="match status" value="1"/>
</dbReference>
<keyword evidence="13" id="KW-1185">Reference proteome</keyword>
<dbReference type="PROSITE" id="PS51385">
    <property type="entry name" value="YJEF_N"/>
    <property type="match status" value="1"/>
</dbReference>
<dbReference type="Pfam" id="PF03853">
    <property type="entry name" value="YjeF_N"/>
    <property type="match status" value="1"/>
</dbReference>
<evidence type="ECO:0000256" key="4">
    <source>
        <dbReference type="ARBA" id="ARBA00022723"/>
    </source>
</evidence>
<dbReference type="HAMAP" id="MF_01966">
    <property type="entry name" value="NADHX_epimerase"/>
    <property type="match status" value="1"/>
</dbReference>
<keyword evidence="6" id="KW-0521">NADP</keyword>
<comment type="cofactor">
    <cofactor evidence="10">
        <name>K(+)</name>
        <dbReference type="ChEBI" id="CHEBI:29103"/>
    </cofactor>
    <text evidence="10">Binds 1 potassium ion per subunit.</text>
</comment>
<evidence type="ECO:0000256" key="1">
    <source>
        <dbReference type="ARBA" id="ARBA00000013"/>
    </source>
</evidence>
<dbReference type="GO" id="GO:0052856">
    <property type="term" value="F:NAD(P)HX epimerase activity"/>
    <property type="evidence" value="ECO:0007669"/>
    <property type="project" value="UniProtKB-UniRule"/>
</dbReference>
<dbReference type="AlphaFoldDB" id="A0A8T0CID6"/>
<comment type="function">
    <text evidence="10">Catalyzes the epimerization of the S- and R-forms of NAD(P)HX, a damaged form of NAD(P)H that is a result of enzymatic or heat-dependent hydration. This is a prerequisite for the S-specific NAD(P)H-hydrate dehydratase to allow the repair of both epimers of NAD(P)HX.</text>
</comment>
<comment type="catalytic activity">
    <reaction evidence="1 10">
        <text>(6R)-NADHX = (6S)-NADHX</text>
        <dbReference type="Rhea" id="RHEA:32215"/>
        <dbReference type="ChEBI" id="CHEBI:64074"/>
        <dbReference type="ChEBI" id="CHEBI:64075"/>
        <dbReference type="EC" id="5.1.99.6"/>
    </reaction>
</comment>
<comment type="catalytic activity">
    <reaction evidence="2 10">
        <text>(6R)-NADPHX = (6S)-NADPHX</text>
        <dbReference type="Rhea" id="RHEA:32227"/>
        <dbReference type="ChEBI" id="CHEBI:64076"/>
        <dbReference type="ChEBI" id="CHEBI:64077"/>
        <dbReference type="EC" id="5.1.99.6"/>
    </reaction>
</comment>
<keyword evidence="7 10" id="KW-0630">Potassium</keyword>
<dbReference type="Gramene" id="rna-gnl|WGS:JABURB|Cocit.L1038.1">
    <property type="protein sequence ID" value="cds-KAF7845709.1"/>
    <property type="gene ID" value="gene-BT93_L1038"/>
</dbReference>
<name>A0A8T0CID6_CORYI</name>
<feature type="binding site" evidence="10">
    <location>
        <position position="65"/>
    </location>
    <ligand>
        <name>K(+)</name>
        <dbReference type="ChEBI" id="CHEBI:29103"/>
    </ligand>
</feature>
<gene>
    <name evidence="12" type="ORF">BT93_L1038</name>
</gene>
<dbReference type="EC" id="5.1.99.6" evidence="3 10"/>
<keyword evidence="5 10" id="KW-0547">Nucleotide-binding</keyword>
<dbReference type="EMBL" id="MU102127">
    <property type="protein sequence ID" value="KAF7845709.1"/>
    <property type="molecule type" value="Genomic_DNA"/>
</dbReference>
<feature type="binding site" evidence="10">
    <location>
        <begin position="64"/>
        <end position="68"/>
    </location>
    <ligand>
        <name>(6S)-NADPHX</name>
        <dbReference type="ChEBI" id="CHEBI:64076"/>
    </ligand>
</feature>
<feature type="binding site" evidence="10">
    <location>
        <position position="161"/>
    </location>
    <ligand>
        <name>(6S)-NADPHX</name>
        <dbReference type="ChEBI" id="CHEBI:64076"/>
    </ligand>
</feature>
<dbReference type="InterPro" id="IPR004443">
    <property type="entry name" value="YjeF_N_dom"/>
</dbReference>
<dbReference type="NCBIfam" id="TIGR00197">
    <property type="entry name" value="yjeF_nterm"/>
    <property type="match status" value="1"/>
</dbReference>
<feature type="binding site" evidence="10">
    <location>
        <position position="128"/>
    </location>
    <ligand>
        <name>K(+)</name>
        <dbReference type="ChEBI" id="CHEBI:29103"/>
    </ligand>
</feature>
<evidence type="ECO:0000313" key="12">
    <source>
        <dbReference type="EMBL" id="KAF7845709.1"/>
    </source>
</evidence>
<evidence type="ECO:0000256" key="9">
    <source>
        <dbReference type="ARBA" id="ARBA00023235"/>
    </source>
</evidence>
<dbReference type="Proteomes" id="UP000806378">
    <property type="component" value="Unassembled WGS sequence"/>
</dbReference>
<reference evidence="12" key="1">
    <citation type="submission" date="2020-05" db="EMBL/GenBank/DDBJ databases">
        <title>WGS assembly of Corymbia citriodora subspecies variegata.</title>
        <authorList>
            <person name="Barry K."/>
            <person name="Hundley H."/>
            <person name="Shu S."/>
            <person name="Jenkins J."/>
            <person name="Grimwood J."/>
            <person name="Baten A."/>
        </authorList>
    </citation>
    <scope>NUCLEOTIDE SEQUENCE</scope>
    <source>
        <strain evidence="12">CV2-018</strain>
    </source>
</reference>
<protein>
    <recommendedName>
        <fullName evidence="3 10">NAD(P)H-hydrate epimerase</fullName>
        <ecNumber evidence="3 10">5.1.99.6</ecNumber>
    </recommendedName>
    <alternativeName>
        <fullName evidence="10">NAD(P)HX epimerase</fullName>
    </alternativeName>
</protein>
<comment type="caution">
    <text evidence="10">Lacks conserved residue(s) required for the propagation of feature annotation.</text>
</comment>
<dbReference type="PANTHER" id="PTHR13232">
    <property type="entry name" value="NAD(P)H-HYDRATE EPIMERASE"/>
    <property type="match status" value="1"/>
</dbReference>
<dbReference type="FunFam" id="3.40.50.10260:FF:000005">
    <property type="entry name" value="NAD(P)H-hydrate epimerase"/>
    <property type="match status" value="1"/>
</dbReference>
<dbReference type="InterPro" id="IPR032976">
    <property type="entry name" value="YJEFN_prot_NAXE-like"/>
</dbReference>
<evidence type="ECO:0000313" key="13">
    <source>
        <dbReference type="Proteomes" id="UP000806378"/>
    </source>
</evidence>
<evidence type="ECO:0000256" key="3">
    <source>
        <dbReference type="ARBA" id="ARBA00012228"/>
    </source>
</evidence>
<dbReference type="InterPro" id="IPR036652">
    <property type="entry name" value="YjeF_N_dom_sf"/>
</dbReference>
<dbReference type="OrthoDB" id="414027at2759"/>
<evidence type="ECO:0000259" key="11">
    <source>
        <dbReference type="PROSITE" id="PS51385"/>
    </source>
</evidence>
<accession>A0A8T0CID6</accession>
<dbReference type="PANTHER" id="PTHR13232:SF10">
    <property type="entry name" value="NAD(P)H-HYDRATE EPIMERASE"/>
    <property type="match status" value="1"/>
</dbReference>
<evidence type="ECO:0000256" key="6">
    <source>
        <dbReference type="ARBA" id="ARBA00022857"/>
    </source>
</evidence>
<feature type="domain" description="YjeF N-terminal" evidence="11">
    <location>
        <begin position="13"/>
        <end position="223"/>
    </location>
</feature>